<protein>
    <submittedName>
        <fullName evidence="7">Uncharacterized protein</fullName>
    </submittedName>
</protein>
<keyword evidence="2" id="KW-0805">Transcription regulation</keyword>
<feature type="compositionally biased region" description="Low complexity" evidence="6">
    <location>
        <begin position="381"/>
        <end position="409"/>
    </location>
</feature>
<organism evidence="7">
    <name type="scientific">Cyprideis torosa</name>
    <dbReference type="NCBI Taxonomy" id="163714"/>
    <lineage>
        <taxon>Eukaryota</taxon>
        <taxon>Metazoa</taxon>
        <taxon>Ecdysozoa</taxon>
        <taxon>Arthropoda</taxon>
        <taxon>Crustacea</taxon>
        <taxon>Oligostraca</taxon>
        <taxon>Ostracoda</taxon>
        <taxon>Podocopa</taxon>
        <taxon>Podocopida</taxon>
        <taxon>Cytherocopina</taxon>
        <taxon>Cytheroidea</taxon>
        <taxon>Cytherideidae</taxon>
        <taxon>Cyprideis</taxon>
    </lineage>
</organism>
<feature type="region of interest" description="Disordered" evidence="6">
    <location>
        <begin position="626"/>
        <end position="683"/>
    </location>
</feature>
<evidence type="ECO:0000256" key="5">
    <source>
        <dbReference type="ARBA" id="ARBA00023242"/>
    </source>
</evidence>
<evidence type="ECO:0000256" key="3">
    <source>
        <dbReference type="ARBA" id="ARBA00023125"/>
    </source>
</evidence>
<name>A0A7R8W643_9CRUS</name>
<reference evidence="7" key="1">
    <citation type="submission" date="2020-11" db="EMBL/GenBank/DDBJ databases">
        <authorList>
            <person name="Tran Van P."/>
        </authorList>
    </citation>
    <scope>NUCLEOTIDE SEQUENCE</scope>
</reference>
<dbReference type="GO" id="GO:0000977">
    <property type="term" value="F:RNA polymerase II transcription regulatory region sequence-specific DNA binding"/>
    <property type="evidence" value="ECO:0007669"/>
    <property type="project" value="TreeGrafter"/>
</dbReference>
<evidence type="ECO:0000256" key="1">
    <source>
        <dbReference type="ARBA" id="ARBA00004123"/>
    </source>
</evidence>
<dbReference type="GO" id="GO:0046983">
    <property type="term" value="F:protein dimerization activity"/>
    <property type="evidence" value="ECO:0007669"/>
    <property type="project" value="InterPro"/>
</dbReference>
<feature type="compositionally biased region" description="Polar residues" evidence="6">
    <location>
        <begin position="603"/>
        <end position="613"/>
    </location>
</feature>
<dbReference type="OrthoDB" id="9978016at2759"/>
<evidence type="ECO:0000256" key="2">
    <source>
        <dbReference type="ARBA" id="ARBA00023015"/>
    </source>
</evidence>
<proteinExistence type="predicted"/>
<dbReference type="AlphaFoldDB" id="A0A7R8W643"/>
<dbReference type="Pfam" id="PF23183">
    <property type="entry name" value="bHLH_NPAS4"/>
    <property type="match status" value="1"/>
</dbReference>
<dbReference type="PROSITE" id="PS50888">
    <property type="entry name" value="BHLH"/>
    <property type="match status" value="1"/>
</dbReference>
<feature type="region of interest" description="Disordered" evidence="6">
    <location>
        <begin position="506"/>
        <end position="596"/>
    </location>
</feature>
<evidence type="ECO:0000256" key="6">
    <source>
        <dbReference type="SAM" id="MobiDB-lite"/>
    </source>
</evidence>
<dbReference type="GO" id="GO:0005634">
    <property type="term" value="C:nucleus"/>
    <property type="evidence" value="ECO:0007669"/>
    <property type="project" value="UniProtKB-SubCell"/>
</dbReference>
<evidence type="ECO:0000313" key="7">
    <source>
        <dbReference type="EMBL" id="CAD7224449.1"/>
    </source>
</evidence>
<keyword evidence="3" id="KW-0238">DNA-binding</keyword>
<dbReference type="FunFam" id="3.30.450.20:FF:000081">
    <property type="entry name" value="Dysfusion, isoform B"/>
    <property type="match status" value="1"/>
</dbReference>
<dbReference type="SMART" id="SM00091">
    <property type="entry name" value="PAS"/>
    <property type="match status" value="2"/>
</dbReference>
<dbReference type="InterPro" id="IPR056192">
    <property type="entry name" value="bHLH_NPAS4"/>
</dbReference>
<dbReference type="PANTHER" id="PTHR23043">
    <property type="entry name" value="HYPOXIA-INDUCIBLE FACTOR 1 ALPHA"/>
    <property type="match status" value="1"/>
</dbReference>
<feature type="region of interest" description="Disordered" evidence="6">
    <location>
        <begin position="381"/>
        <end position="449"/>
    </location>
</feature>
<dbReference type="PANTHER" id="PTHR23043:SF39">
    <property type="entry name" value="DYSFUSION, ISOFORM D"/>
    <property type="match status" value="1"/>
</dbReference>
<dbReference type="GO" id="GO:0000981">
    <property type="term" value="F:DNA-binding transcription factor activity, RNA polymerase II-specific"/>
    <property type="evidence" value="ECO:0007669"/>
    <property type="project" value="TreeGrafter"/>
</dbReference>
<dbReference type="InterPro" id="IPR000014">
    <property type="entry name" value="PAS"/>
</dbReference>
<feature type="compositionally biased region" description="Polar residues" evidence="6">
    <location>
        <begin position="528"/>
        <end position="558"/>
    </location>
</feature>
<dbReference type="CDD" id="cd00130">
    <property type="entry name" value="PAS"/>
    <property type="match status" value="2"/>
</dbReference>
<comment type="subcellular location">
    <subcellularLocation>
        <location evidence="1">Nucleus</location>
    </subcellularLocation>
</comment>
<keyword evidence="4" id="KW-0804">Transcription</keyword>
<keyword evidence="5" id="KW-0539">Nucleus</keyword>
<dbReference type="Gene3D" id="3.30.450.20">
    <property type="entry name" value="PAS domain"/>
    <property type="match status" value="2"/>
</dbReference>
<dbReference type="InterPro" id="IPR011598">
    <property type="entry name" value="bHLH_dom"/>
</dbReference>
<dbReference type="CDD" id="cd19697">
    <property type="entry name" value="bHLH-PAS_NPAS4_PASD10"/>
    <property type="match status" value="1"/>
</dbReference>
<accession>A0A7R8W643</accession>
<dbReference type="EMBL" id="OB660371">
    <property type="protein sequence ID" value="CAD7224449.1"/>
    <property type="molecule type" value="Genomic_DNA"/>
</dbReference>
<dbReference type="InterPro" id="IPR035965">
    <property type="entry name" value="PAS-like_dom_sf"/>
</dbReference>
<evidence type="ECO:0000256" key="4">
    <source>
        <dbReference type="ARBA" id="ARBA00023163"/>
    </source>
</evidence>
<gene>
    <name evidence="7" type="ORF">CTOB1V02_LOCUS2407</name>
</gene>
<dbReference type="PROSITE" id="PS50112">
    <property type="entry name" value="PAS"/>
    <property type="match status" value="1"/>
</dbReference>
<dbReference type="GO" id="GO:0045944">
    <property type="term" value="P:positive regulation of transcription by RNA polymerase II"/>
    <property type="evidence" value="ECO:0007669"/>
    <property type="project" value="UniProtKB-ARBA"/>
</dbReference>
<dbReference type="SUPFAM" id="SSF55785">
    <property type="entry name" value="PYP-like sensor domain (PAS domain)"/>
    <property type="match status" value="2"/>
</dbReference>
<feature type="region of interest" description="Disordered" evidence="6">
    <location>
        <begin position="602"/>
        <end position="621"/>
    </location>
</feature>
<sequence length="683" mass="76351">MSTLIETSRPQLKIASYFFHPHSGYESQKSTKGASKLRRDLINAEINALRELLPIPPTARQRLSQLQLMALVCVYVRKCSYFFHTFKALSGFLMILTQTGKLIYISDNAAEYLGHSMEDLLIHGDSFYDIIDKQDHSVVQSELLRSSVAASQPHLPGSRSPVPVAHPHATDDERLFLCRMNVSRNARRQMRFGDQKVVLVRGRYYGYLPLCSRNEPVFLASCTPLALPETRESVAHGATNVFTSTHRMDMKFISIDNNAEFHLGYPKSTFQGLSWYYLLHPDQLREAQNKHKSLTQSEQERSCIMLLRYQTRYGNWIWVHCVMQVKENVEGSQDPIVVITNQVLRSKEATVMKNNSWLYHYYSVQNKMQYGFTYGGQSSISSGPGTPSSLGATTPTQIRSQPPLLSSPSSHRDVLPPSPGSTYAPTTGPLPLPGGVNGQHSPMAYPSPRTLASTYDLSSQYESAYAKPIVPIYPSPGSTGEYPHLHSYGPSPLTYRMHADPYAEPSMLTGTEYPTYSGHEDPSHGHSIGTSQDPAPKANSSRRPPTLTSVIRYTSSTVDYREDQHSKSKRRKSSGTAVDPGEGSYWRDPSAGGTPFRRAYAEKTSSTITSASPPEQLHPREEDRYGGAHIQGHRPPGTWDTLFPWSRQTPPNWNTPYTPPQPSESDLRGSSVPRRRLPRGGTQ</sequence>
<dbReference type="Pfam" id="PF14598">
    <property type="entry name" value="PAS_11"/>
    <property type="match status" value="1"/>
</dbReference>
<feature type="compositionally biased region" description="Basic residues" evidence="6">
    <location>
        <begin position="673"/>
        <end position="683"/>
    </location>
</feature>